<feature type="domain" description="N-acetyltransferase" evidence="4">
    <location>
        <begin position="12"/>
        <end position="173"/>
    </location>
</feature>
<dbReference type="InterPro" id="IPR051531">
    <property type="entry name" value="N-acetyltransferase"/>
</dbReference>
<gene>
    <name evidence="5" type="ORF">FHS89_002502</name>
</gene>
<comment type="caution">
    <text evidence="5">The sequence shown here is derived from an EMBL/GenBank/DDBJ whole genome shotgun (WGS) entry which is preliminary data.</text>
</comment>
<organism evidence="5 6">
    <name type="scientific">Rubricella aquisinus</name>
    <dbReference type="NCBI Taxonomy" id="2028108"/>
    <lineage>
        <taxon>Bacteria</taxon>
        <taxon>Pseudomonadati</taxon>
        <taxon>Pseudomonadota</taxon>
        <taxon>Alphaproteobacteria</taxon>
        <taxon>Rhodobacterales</taxon>
        <taxon>Paracoccaceae</taxon>
        <taxon>Rubricella</taxon>
    </lineage>
</organism>
<evidence type="ECO:0000256" key="3">
    <source>
        <dbReference type="ARBA" id="ARBA00038502"/>
    </source>
</evidence>
<dbReference type="Proteomes" id="UP000553766">
    <property type="component" value="Unassembled WGS sequence"/>
</dbReference>
<dbReference type="EMBL" id="JACIJS010000007">
    <property type="protein sequence ID" value="MBB5516471.1"/>
    <property type="molecule type" value="Genomic_DNA"/>
</dbReference>
<keyword evidence="1 5" id="KW-0808">Transferase</keyword>
<dbReference type="SUPFAM" id="SSF55729">
    <property type="entry name" value="Acyl-CoA N-acyltransferases (Nat)"/>
    <property type="match status" value="1"/>
</dbReference>
<dbReference type="Gene3D" id="3.40.630.30">
    <property type="match status" value="1"/>
</dbReference>
<evidence type="ECO:0000256" key="2">
    <source>
        <dbReference type="ARBA" id="ARBA00023315"/>
    </source>
</evidence>
<protein>
    <submittedName>
        <fullName evidence="5">RimJ/RimL family protein N-acetyltransferase</fullName>
    </submittedName>
</protein>
<dbReference type="InterPro" id="IPR016181">
    <property type="entry name" value="Acyl_CoA_acyltransferase"/>
</dbReference>
<reference evidence="5 6" key="1">
    <citation type="submission" date="2020-08" db="EMBL/GenBank/DDBJ databases">
        <title>Genomic Encyclopedia of Type Strains, Phase IV (KMG-IV): sequencing the most valuable type-strain genomes for metagenomic binning, comparative biology and taxonomic classification.</title>
        <authorList>
            <person name="Goeker M."/>
        </authorList>
    </citation>
    <scope>NUCLEOTIDE SEQUENCE [LARGE SCALE GENOMIC DNA]</scope>
    <source>
        <strain evidence="5 6">DSM 103377</strain>
    </source>
</reference>
<dbReference type="InterPro" id="IPR000182">
    <property type="entry name" value="GNAT_dom"/>
</dbReference>
<accession>A0A840WPA9</accession>
<name>A0A840WPA9_9RHOB</name>
<dbReference type="AlphaFoldDB" id="A0A840WPA9"/>
<proteinExistence type="inferred from homology"/>
<keyword evidence="6" id="KW-1185">Reference proteome</keyword>
<evidence type="ECO:0000313" key="6">
    <source>
        <dbReference type="Proteomes" id="UP000553766"/>
    </source>
</evidence>
<keyword evidence="2" id="KW-0012">Acyltransferase</keyword>
<dbReference type="PROSITE" id="PS51186">
    <property type="entry name" value="GNAT"/>
    <property type="match status" value="1"/>
</dbReference>
<dbReference type="PANTHER" id="PTHR43792">
    <property type="entry name" value="GNAT FAMILY, PUTATIVE (AFU_ORTHOLOGUE AFUA_3G00765)-RELATED-RELATED"/>
    <property type="match status" value="1"/>
</dbReference>
<dbReference type="Pfam" id="PF13302">
    <property type="entry name" value="Acetyltransf_3"/>
    <property type="match status" value="1"/>
</dbReference>
<sequence length="182" mass="19409">MVNGPILETARLALRPLRGSDAGLISLYLGDARVAKMTGSIPHPYPPGAAEGFVTSRATSAEISWAMDATLTDGPEFIGVIGAVPQGAGVEAVGYWVGPPFWNTGYATEALEAVLSQRFDAGITTITARVFQDNPQSAKVLTHCGFEYLGDSEGFCVARNATLPQWDYALTRDAWTARKELS</sequence>
<evidence type="ECO:0000256" key="1">
    <source>
        <dbReference type="ARBA" id="ARBA00022679"/>
    </source>
</evidence>
<dbReference type="PANTHER" id="PTHR43792:SF8">
    <property type="entry name" value="[RIBOSOMAL PROTEIN US5]-ALANINE N-ACETYLTRANSFERASE"/>
    <property type="match status" value="1"/>
</dbReference>
<dbReference type="GO" id="GO:0008999">
    <property type="term" value="F:protein-N-terminal-alanine acetyltransferase activity"/>
    <property type="evidence" value="ECO:0007669"/>
    <property type="project" value="TreeGrafter"/>
</dbReference>
<comment type="similarity">
    <text evidence="3">Belongs to the acetyltransferase family. RimJ subfamily.</text>
</comment>
<evidence type="ECO:0000313" key="5">
    <source>
        <dbReference type="EMBL" id="MBB5516471.1"/>
    </source>
</evidence>
<evidence type="ECO:0000259" key="4">
    <source>
        <dbReference type="PROSITE" id="PS51186"/>
    </source>
</evidence>
<dbReference type="RefSeq" id="WP_246413841.1">
    <property type="nucleotide sequence ID" value="NZ_JACIJS010000007.1"/>
</dbReference>
<dbReference type="GO" id="GO:0005737">
    <property type="term" value="C:cytoplasm"/>
    <property type="evidence" value="ECO:0007669"/>
    <property type="project" value="TreeGrafter"/>
</dbReference>